<sequence length="113" mass="12623">LITAEAQTVKLIYHKLNDESTEGLVLVQYQDEQGKSIAENELLRGSQGTSYVTVQKNVSGYAFKETIGNVTGTFQKDTQVVTYVYSNSDVPDEVLVPVWRAYNLNDGDHLYTT</sequence>
<keyword evidence="4" id="KW-1185">Reference proteome</keyword>
<evidence type="ECO:0000313" key="4">
    <source>
        <dbReference type="Proteomes" id="UP000774130"/>
    </source>
</evidence>
<dbReference type="Proteomes" id="UP000774130">
    <property type="component" value="Unassembled WGS sequence"/>
</dbReference>
<dbReference type="InterPro" id="IPR009459">
    <property type="entry name" value="MucBP_dom"/>
</dbReference>
<feature type="domain" description="MucBP" evidence="2">
    <location>
        <begin position="25"/>
        <end position="85"/>
    </location>
</feature>
<evidence type="ECO:0000259" key="2">
    <source>
        <dbReference type="Pfam" id="PF06458"/>
    </source>
</evidence>
<evidence type="ECO:0000256" key="1">
    <source>
        <dbReference type="ARBA" id="ARBA00022737"/>
    </source>
</evidence>
<accession>A0ABS6TIH9</accession>
<dbReference type="EMBL" id="JAHUZB010000050">
    <property type="protein sequence ID" value="MBV7392574.1"/>
    <property type="molecule type" value="Genomic_DNA"/>
</dbReference>
<comment type="caution">
    <text evidence="3">The sequence shown here is derived from an EMBL/GenBank/DDBJ whole genome shotgun (WGS) entry which is preliminary data.</text>
</comment>
<protein>
    <submittedName>
        <fullName evidence="3">MucBP domain-containing protein</fullName>
    </submittedName>
</protein>
<keyword evidence="1" id="KW-0677">Repeat</keyword>
<proteinExistence type="predicted"/>
<feature type="non-terminal residue" evidence="3">
    <location>
        <position position="113"/>
    </location>
</feature>
<dbReference type="Pfam" id="PF06458">
    <property type="entry name" value="MucBP"/>
    <property type="match status" value="1"/>
</dbReference>
<feature type="non-terminal residue" evidence="3">
    <location>
        <position position="1"/>
    </location>
</feature>
<reference evidence="3 4" key="1">
    <citation type="submission" date="2021-06" db="EMBL/GenBank/DDBJ databases">
        <title>Enterococcus alishanensis sp. nov., a novel lactic acid bacterium isolated from fresh coffee beans.</title>
        <authorList>
            <person name="Chen Y.-S."/>
        </authorList>
    </citation>
    <scope>NUCLEOTIDE SEQUENCE [LARGE SCALE GENOMIC DNA]</scope>
    <source>
        <strain evidence="3 4">ALS3</strain>
    </source>
</reference>
<organism evidence="3 4">
    <name type="scientific">Enterococcus alishanensis</name>
    <dbReference type="NCBI Taxonomy" id="1303817"/>
    <lineage>
        <taxon>Bacteria</taxon>
        <taxon>Bacillati</taxon>
        <taxon>Bacillota</taxon>
        <taxon>Bacilli</taxon>
        <taxon>Lactobacillales</taxon>
        <taxon>Enterococcaceae</taxon>
        <taxon>Enterococcus</taxon>
    </lineage>
</organism>
<name>A0ABS6TIH9_9ENTE</name>
<gene>
    <name evidence="3" type="ORF">KUA55_18240</name>
</gene>
<dbReference type="RefSeq" id="WP_218327781.1">
    <property type="nucleotide sequence ID" value="NZ_JAHUZB010000050.1"/>
</dbReference>
<evidence type="ECO:0000313" key="3">
    <source>
        <dbReference type="EMBL" id="MBV7392574.1"/>
    </source>
</evidence>